<dbReference type="Proteomes" id="UP001163828">
    <property type="component" value="Unassembled WGS sequence"/>
</dbReference>
<proteinExistence type="predicted"/>
<sequence>YLPEYLYLTIIPGPNEPTANEIDHYVQRVIEQSVRAWHPGFKVSCTADSDSG</sequence>
<evidence type="ECO:0008006" key="3">
    <source>
        <dbReference type="Google" id="ProtNLM"/>
    </source>
</evidence>
<feature type="non-terminal residue" evidence="1">
    <location>
        <position position="52"/>
    </location>
</feature>
<reference evidence="1" key="1">
    <citation type="submission" date="2022-08" db="EMBL/GenBank/DDBJ databases">
        <authorList>
            <consortium name="DOE Joint Genome Institute"/>
            <person name="Min B."/>
            <person name="Riley R."/>
            <person name="Sierra-Patev S."/>
            <person name="Naranjo-Ortiz M."/>
            <person name="Looney B."/>
            <person name="Konkel Z."/>
            <person name="Slot J.C."/>
            <person name="Sakamoto Y."/>
            <person name="Steenwyk J.L."/>
            <person name="Rokas A."/>
            <person name="Carro J."/>
            <person name="Camarero S."/>
            <person name="Ferreira P."/>
            <person name="Molpeceres G."/>
            <person name="Ruiz-Duenas F.J."/>
            <person name="Serrano A."/>
            <person name="Henrissat B."/>
            <person name="Drula E."/>
            <person name="Hughes K.W."/>
            <person name="Mata J.L."/>
            <person name="Ishikawa N.K."/>
            <person name="Vargas-Isla R."/>
            <person name="Ushijima S."/>
            <person name="Smith C.A."/>
            <person name="Ahrendt S."/>
            <person name="Andreopoulos W."/>
            <person name="He G."/>
            <person name="Labutti K."/>
            <person name="Lipzen A."/>
            <person name="Ng V."/>
            <person name="Sandor L."/>
            <person name="Barry K."/>
            <person name="Martinez A.T."/>
            <person name="Xiao Y."/>
            <person name="Gibbons J.G."/>
            <person name="Terashima K."/>
            <person name="Hibbett D.S."/>
            <person name="Grigoriev I.V."/>
        </authorList>
    </citation>
    <scope>NUCLEOTIDE SEQUENCE</scope>
    <source>
        <strain evidence="1">TFB10827</strain>
    </source>
</reference>
<feature type="non-terminal residue" evidence="1">
    <location>
        <position position="1"/>
    </location>
</feature>
<protein>
    <recommendedName>
        <fullName evidence="3">Tautomerase cis-CaaD-like domain-containing protein</fullName>
    </recommendedName>
</protein>
<evidence type="ECO:0000313" key="1">
    <source>
        <dbReference type="EMBL" id="KAJ3990703.1"/>
    </source>
</evidence>
<keyword evidence="2" id="KW-1185">Reference proteome</keyword>
<dbReference type="EMBL" id="MU791616">
    <property type="protein sequence ID" value="KAJ3990703.1"/>
    <property type="molecule type" value="Genomic_DNA"/>
</dbReference>
<comment type="caution">
    <text evidence="1">The sequence shown here is derived from an EMBL/GenBank/DDBJ whole genome shotgun (WGS) entry which is preliminary data.</text>
</comment>
<organism evidence="1 2">
    <name type="scientific">Lentinula boryana</name>
    <dbReference type="NCBI Taxonomy" id="40481"/>
    <lineage>
        <taxon>Eukaryota</taxon>
        <taxon>Fungi</taxon>
        <taxon>Dikarya</taxon>
        <taxon>Basidiomycota</taxon>
        <taxon>Agaricomycotina</taxon>
        <taxon>Agaricomycetes</taxon>
        <taxon>Agaricomycetidae</taxon>
        <taxon>Agaricales</taxon>
        <taxon>Marasmiineae</taxon>
        <taxon>Omphalotaceae</taxon>
        <taxon>Lentinula</taxon>
    </lineage>
</organism>
<evidence type="ECO:0000313" key="2">
    <source>
        <dbReference type="Proteomes" id="UP001163828"/>
    </source>
</evidence>
<gene>
    <name evidence="1" type="ORF">F5050DRAFT_1551961</name>
</gene>
<accession>A0ABQ8PWA7</accession>
<name>A0ABQ8PWA7_9AGAR</name>